<protein>
    <submittedName>
        <fullName evidence="2">RloB</fullName>
    </submittedName>
</protein>
<proteinExistence type="predicted"/>
<feature type="compositionally biased region" description="Basic and acidic residues" evidence="1">
    <location>
        <begin position="1"/>
        <end position="10"/>
    </location>
</feature>
<evidence type="ECO:0000256" key="1">
    <source>
        <dbReference type="SAM" id="MobiDB-lite"/>
    </source>
</evidence>
<sequence>MAKRQTDQQQRKGRARSGTTRVTDLRRRVSTREQRQTILAVTNDKSTERDYLEGLRRVPWLAHRLVVAVEKGSPIDAVRGAARRRDESDFDQAYVICDVDHYPPELSEREARHHAVTLLWSNPCFEVWLILHLDLCTRYLEDAKRAEALLRKQLPHWDKTKLDFDDFRKGIEAAIGRAQTLPPPPAANPSTAVWRLALALRG</sequence>
<comment type="caution">
    <text evidence="2">The sequence shown here is derived from an EMBL/GenBank/DDBJ whole genome shotgun (WGS) entry which is preliminary data.</text>
</comment>
<name>A0A318NJ69_9ACTN</name>
<organism evidence="2 3">
    <name type="scientific">Micromonospora arborensis</name>
    <dbReference type="NCBI Taxonomy" id="2116518"/>
    <lineage>
        <taxon>Bacteria</taxon>
        <taxon>Bacillati</taxon>
        <taxon>Actinomycetota</taxon>
        <taxon>Actinomycetes</taxon>
        <taxon>Micromonosporales</taxon>
        <taxon>Micromonosporaceae</taxon>
        <taxon>Micromonospora</taxon>
    </lineage>
</organism>
<keyword evidence="3" id="KW-1185">Reference proteome</keyword>
<dbReference type="AlphaFoldDB" id="A0A318NJ69"/>
<accession>A0A318NJ69</accession>
<dbReference type="Proteomes" id="UP000248333">
    <property type="component" value="Unassembled WGS sequence"/>
</dbReference>
<evidence type="ECO:0000313" key="3">
    <source>
        <dbReference type="Proteomes" id="UP000248333"/>
    </source>
</evidence>
<gene>
    <name evidence="2" type="ORF">C7C45_20845</name>
</gene>
<dbReference type="InterPro" id="IPR025591">
    <property type="entry name" value="RloB"/>
</dbReference>
<dbReference type="RefSeq" id="WP_110565376.1">
    <property type="nucleotide sequence ID" value="NZ_PYBV01000027.1"/>
</dbReference>
<dbReference type="EMBL" id="PYBV01000027">
    <property type="protein sequence ID" value="PYC67471.1"/>
    <property type="molecule type" value="Genomic_DNA"/>
</dbReference>
<feature type="region of interest" description="Disordered" evidence="1">
    <location>
        <begin position="1"/>
        <end position="30"/>
    </location>
</feature>
<reference evidence="2 3" key="1">
    <citation type="submission" date="2018-03" db="EMBL/GenBank/DDBJ databases">
        <title>Bioinformatic expansion and discovery of thiopeptide antibiotics.</title>
        <authorList>
            <person name="Schwalen C.J."/>
            <person name="Hudson G.A."/>
            <person name="Mitchell D.A."/>
        </authorList>
    </citation>
    <scope>NUCLEOTIDE SEQUENCE [LARGE SCALE GENOMIC DNA]</scope>
    <source>
        <strain evidence="2 3">NRRL 8041</strain>
    </source>
</reference>
<dbReference type="Pfam" id="PF13707">
    <property type="entry name" value="RloB"/>
    <property type="match status" value="1"/>
</dbReference>
<evidence type="ECO:0000313" key="2">
    <source>
        <dbReference type="EMBL" id="PYC67471.1"/>
    </source>
</evidence>
<dbReference type="OrthoDB" id="9796523at2"/>